<dbReference type="InterPro" id="IPR013762">
    <property type="entry name" value="Integrase-like_cat_sf"/>
</dbReference>
<gene>
    <name evidence="4" type="ORF">HDF16_005345</name>
</gene>
<evidence type="ECO:0000259" key="3">
    <source>
        <dbReference type="PROSITE" id="PS51898"/>
    </source>
</evidence>
<evidence type="ECO:0000313" key="4">
    <source>
        <dbReference type="EMBL" id="MBB5060609.1"/>
    </source>
</evidence>
<reference evidence="4 5" key="1">
    <citation type="submission" date="2020-08" db="EMBL/GenBank/DDBJ databases">
        <title>Genomic Encyclopedia of Type Strains, Phase IV (KMG-V): Genome sequencing to study the core and pangenomes of soil and plant-associated prokaryotes.</title>
        <authorList>
            <person name="Whitman W."/>
        </authorList>
    </citation>
    <scope>NUCLEOTIDE SEQUENCE [LARGE SCALE GENOMIC DNA]</scope>
    <source>
        <strain evidence="4 5">M8UP14</strain>
    </source>
</reference>
<dbReference type="GO" id="GO:0003677">
    <property type="term" value="F:DNA binding"/>
    <property type="evidence" value="ECO:0007669"/>
    <property type="project" value="InterPro"/>
</dbReference>
<dbReference type="GO" id="GO:0015074">
    <property type="term" value="P:DNA integration"/>
    <property type="evidence" value="ECO:0007669"/>
    <property type="project" value="InterPro"/>
</dbReference>
<evidence type="ECO:0000256" key="2">
    <source>
        <dbReference type="SAM" id="Coils"/>
    </source>
</evidence>
<dbReference type="RefSeq" id="WP_184222998.1">
    <property type="nucleotide sequence ID" value="NZ_JACHIP010000016.1"/>
</dbReference>
<feature type="domain" description="Tyr recombinase" evidence="3">
    <location>
        <begin position="385"/>
        <end position="609"/>
    </location>
</feature>
<dbReference type="InterPro" id="IPR002104">
    <property type="entry name" value="Integrase_catalytic"/>
</dbReference>
<feature type="coiled-coil region" evidence="2">
    <location>
        <begin position="673"/>
        <end position="721"/>
    </location>
</feature>
<organism evidence="4 5">
    <name type="scientific">Granulicella aggregans</name>
    <dbReference type="NCBI Taxonomy" id="474949"/>
    <lineage>
        <taxon>Bacteria</taxon>
        <taxon>Pseudomonadati</taxon>
        <taxon>Acidobacteriota</taxon>
        <taxon>Terriglobia</taxon>
        <taxon>Terriglobales</taxon>
        <taxon>Acidobacteriaceae</taxon>
        <taxon>Granulicella</taxon>
    </lineage>
</organism>
<evidence type="ECO:0000256" key="1">
    <source>
        <dbReference type="ARBA" id="ARBA00023172"/>
    </source>
</evidence>
<keyword evidence="5" id="KW-1185">Reference proteome</keyword>
<keyword evidence="1" id="KW-0233">DNA recombination</keyword>
<evidence type="ECO:0000313" key="5">
    <source>
        <dbReference type="Proteomes" id="UP000540989"/>
    </source>
</evidence>
<proteinExistence type="predicted"/>
<dbReference type="Gene3D" id="1.10.443.10">
    <property type="entry name" value="Intergrase catalytic core"/>
    <property type="match status" value="1"/>
</dbReference>
<dbReference type="SUPFAM" id="SSF56349">
    <property type="entry name" value="DNA breaking-rejoining enzymes"/>
    <property type="match status" value="1"/>
</dbReference>
<keyword evidence="2" id="KW-0175">Coiled coil</keyword>
<dbReference type="Pfam" id="PF00589">
    <property type="entry name" value="Phage_integrase"/>
    <property type="match status" value="1"/>
</dbReference>
<comment type="caution">
    <text evidence="4">The sequence shown here is derived from an EMBL/GenBank/DDBJ whole genome shotgun (WGS) entry which is preliminary data.</text>
</comment>
<accession>A0A7W7ZIK2</accession>
<name>A0A7W7ZIK2_9BACT</name>
<dbReference type="Proteomes" id="UP000540989">
    <property type="component" value="Unassembled WGS sequence"/>
</dbReference>
<dbReference type="AlphaFoldDB" id="A0A7W7ZIK2"/>
<dbReference type="EMBL" id="JACHIP010000016">
    <property type="protein sequence ID" value="MBB5060609.1"/>
    <property type="molecule type" value="Genomic_DNA"/>
</dbReference>
<dbReference type="InterPro" id="IPR011010">
    <property type="entry name" value="DNA_brk_join_enz"/>
</dbReference>
<dbReference type="PROSITE" id="PS51898">
    <property type="entry name" value="TYR_RECOMBINASE"/>
    <property type="match status" value="1"/>
</dbReference>
<dbReference type="GO" id="GO:0006310">
    <property type="term" value="P:DNA recombination"/>
    <property type="evidence" value="ECO:0007669"/>
    <property type="project" value="UniProtKB-KW"/>
</dbReference>
<sequence length="745" mass="85275">MIAPTTTDTWIWPVDAAAYDREHTLTATERRFLAIELPSRIKTSKTRQPSLDPVHRLARPLHDVFDHIEFKGPKRRSLVFYLLEEMGRRDRALWAWTDEEWMELVECRRYDGNRIIATAYLLRGFDTLASFPKRRHVFSCLARRVFGFKMLAATERKIKARLRELGYRARTLRLMPLTLAQLLLIARSPRMEDITEVSLLQVQERSGTIALENCVIAFSRLLASEGIIDEPVRRLGLQPKMIDGAQEVLVADVPQEWGRLTRYWHDTSTLAPRSRLRMYYRLLTVGRWLQATRPHIESPVQWNRTVASEAVAMSVNLKCCEWSLSTTASRFPNSGKPMQANSKVDILYSLRTFFRDLQHWEIIPRSFDPHVAFRVPRSLRALIGSDPRVLADDVWAKLIWAGLNITAADLSSQGSTASNGTHYYPLPLVKALSVTWLFAGLRWDEIRRLRLGCIRWQESGQEKAPDERVCLLSVPVNKTSTAFSKPVDTVVGQVIEAWEKERPSQMKLIDLKTGELVEYLLAYRSKALGYNYLNKVLIPALCAKAGIPNKDLRGRITSHRARSTIATQLFNAREPMSLFEVQAWLGHKNPSTTQHYAKLNPSKLTKSYEKAGYFERNIRAIEVLIDQDVVRKGLAAQESWKFFDLGHGYCTYDFFDQCLHRMACAQCSFYVAKESTRAQMLEAKTNLLRMRQEIPLSEPELAAVEDGLAAYEKLIANLQDVPTPDRLLQIAPAQSLPSNESEKQC</sequence>
<protein>
    <submittedName>
        <fullName evidence="4">Integrase</fullName>
    </submittedName>
</protein>